<keyword evidence="1" id="KW-0347">Helicase</keyword>
<dbReference type="GO" id="GO:0043139">
    <property type="term" value="F:5'-3' DNA helicase activity"/>
    <property type="evidence" value="ECO:0007669"/>
    <property type="project" value="UniProtKB-EC"/>
</dbReference>
<dbReference type="GO" id="GO:0006310">
    <property type="term" value="P:DNA recombination"/>
    <property type="evidence" value="ECO:0007669"/>
    <property type="project" value="UniProtKB-KW"/>
</dbReference>
<dbReference type="GO" id="GO:0000723">
    <property type="term" value="P:telomere maintenance"/>
    <property type="evidence" value="ECO:0007669"/>
    <property type="project" value="InterPro"/>
</dbReference>
<keyword evidence="1" id="KW-0547">Nucleotide-binding</keyword>
<gene>
    <name evidence="3" type="ORF">BCR33DRAFT_646247</name>
</gene>
<dbReference type="OrthoDB" id="2126220at2759"/>
<dbReference type="EMBL" id="MCGO01000264">
    <property type="protein sequence ID" value="ORY19915.1"/>
    <property type="molecule type" value="Genomic_DNA"/>
</dbReference>
<comment type="cofactor">
    <cofactor evidence="1">
        <name>Mg(2+)</name>
        <dbReference type="ChEBI" id="CHEBI:18420"/>
    </cofactor>
</comment>
<comment type="similarity">
    <text evidence="1">Belongs to the helicase family.</text>
</comment>
<keyword evidence="1" id="KW-0227">DNA damage</keyword>
<comment type="caution">
    <text evidence="3">The sequence shown here is derived from an EMBL/GenBank/DDBJ whole genome shotgun (WGS) entry which is preliminary data.</text>
</comment>
<protein>
    <recommendedName>
        <fullName evidence="1">ATP-dependent DNA helicase</fullName>
        <ecNumber evidence="1">5.6.2.3</ecNumber>
    </recommendedName>
</protein>
<comment type="catalytic activity">
    <reaction evidence="1">
        <text>ATP + H2O = ADP + phosphate + H(+)</text>
        <dbReference type="Rhea" id="RHEA:13065"/>
        <dbReference type="ChEBI" id="CHEBI:15377"/>
        <dbReference type="ChEBI" id="CHEBI:15378"/>
        <dbReference type="ChEBI" id="CHEBI:30616"/>
        <dbReference type="ChEBI" id="CHEBI:43474"/>
        <dbReference type="ChEBI" id="CHEBI:456216"/>
        <dbReference type="EC" id="5.6.2.3"/>
    </reaction>
</comment>
<dbReference type="Proteomes" id="UP000193642">
    <property type="component" value="Unassembled WGS sequence"/>
</dbReference>
<proteinExistence type="inferred from homology"/>
<dbReference type="EC" id="5.6.2.3" evidence="1"/>
<sequence>YLGGEAGTGKSAVIAALLTFATLWGRRNTIETMSFMGLAGLMIDGDTIHSYRSLKIDLNASSEIGHAVKMKIQNVYLSIIDEVSM</sequence>
<name>A0A1Y2AD44_9FUNG</name>
<dbReference type="GO" id="GO:0016887">
    <property type="term" value="F:ATP hydrolysis activity"/>
    <property type="evidence" value="ECO:0007669"/>
    <property type="project" value="RHEA"/>
</dbReference>
<dbReference type="InterPro" id="IPR027417">
    <property type="entry name" value="P-loop_NTPase"/>
</dbReference>
<dbReference type="Gene3D" id="3.40.50.300">
    <property type="entry name" value="P-loop containing nucleotide triphosphate hydrolases"/>
    <property type="match status" value="1"/>
</dbReference>
<accession>A0A1Y2AD44</accession>
<keyword evidence="1" id="KW-0378">Hydrolase</keyword>
<keyword evidence="1" id="KW-0067">ATP-binding</keyword>
<evidence type="ECO:0000259" key="2">
    <source>
        <dbReference type="Pfam" id="PF05970"/>
    </source>
</evidence>
<dbReference type="GO" id="GO:0005524">
    <property type="term" value="F:ATP binding"/>
    <property type="evidence" value="ECO:0007669"/>
    <property type="project" value="UniProtKB-KW"/>
</dbReference>
<dbReference type="InterPro" id="IPR010285">
    <property type="entry name" value="DNA_helicase_pif1-like_DEAD"/>
</dbReference>
<feature type="non-terminal residue" evidence="3">
    <location>
        <position position="1"/>
    </location>
</feature>
<dbReference type="AlphaFoldDB" id="A0A1Y2AD44"/>
<dbReference type="GO" id="GO:0006281">
    <property type="term" value="P:DNA repair"/>
    <property type="evidence" value="ECO:0007669"/>
    <property type="project" value="UniProtKB-KW"/>
</dbReference>
<feature type="domain" description="DNA helicase Pif1-like DEAD-box helicase" evidence="2">
    <location>
        <begin position="2"/>
        <end position="85"/>
    </location>
</feature>
<evidence type="ECO:0000313" key="3">
    <source>
        <dbReference type="EMBL" id="ORY19915.1"/>
    </source>
</evidence>
<keyword evidence="4" id="KW-1185">Reference proteome</keyword>
<evidence type="ECO:0000313" key="4">
    <source>
        <dbReference type="Proteomes" id="UP000193642"/>
    </source>
</evidence>
<keyword evidence="1" id="KW-0233">DNA recombination</keyword>
<feature type="non-terminal residue" evidence="3">
    <location>
        <position position="85"/>
    </location>
</feature>
<dbReference type="Pfam" id="PF05970">
    <property type="entry name" value="PIF1"/>
    <property type="match status" value="1"/>
</dbReference>
<keyword evidence="1" id="KW-0234">DNA repair</keyword>
<evidence type="ECO:0000256" key="1">
    <source>
        <dbReference type="RuleBase" id="RU363044"/>
    </source>
</evidence>
<reference evidence="3 4" key="1">
    <citation type="submission" date="2016-07" db="EMBL/GenBank/DDBJ databases">
        <title>Pervasive Adenine N6-methylation of Active Genes in Fungi.</title>
        <authorList>
            <consortium name="DOE Joint Genome Institute"/>
            <person name="Mondo S.J."/>
            <person name="Dannebaum R.O."/>
            <person name="Kuo R.C."/>
            <person name="Labutti K."/>
            <person name="Haridas S."/>
            <person name="Kuo A."/>
            <person name="Salamov A."/>
            <person name="Ahrendt S.R."/>
            <person name="Lipzen A."/>
            <person name="Sullivan W."/>
            <person name="Andreopoulos W.B."/>
            <person name="Clum A."/>
            <person name="Lindquist E."/>
            <person name="Daum C."/>
            <person name="Ramamoorthy G.K."/>
            <person name="Gryganskyi A."/>
            <person name="Culley D."/>
            <person name="Magnuson J.K."/>
            <person name="James T.Y."/>
            <person name="O'Malley M.A."/>
            <person name="Stajich J.E."/>
            <person name="Spatafora J.W."/>
            <person name="Visel A."/>
            <person name="Grigoriev I.V."/>
        </authorList>
    </citation>
    <scope>NUCLEOTIDE SEQUENCE [LARGE SCALE GENOMIC DNA]</scope>
    <source>
        <strain evidence="3 4">JEL800</strain>
    </source>
</reference>
<organism evidence="3 4">
    <name type="scientific">Rhizoclosmatium globosum</name>
    <dbReference type="NCBI Taxonomy" id="329046"/>
    <lineage>
        <taxon>Eukaryota</taxon>
        <taxon>Fungi</taxon>
        <taxon>Fungi incertae sedis</taxon>
        <taxon>Chytridiomycota</taxon>
        <taxon>Chytridiomycota incertae sedis</taxon>
        <taxon>Chytridiomycetes</taxon>
        <taxon>Chytridiales</taxon>
        <taxon>Chytriomycetaceae</taxon>
        <taxon>Rhizoclosmatium</taxon>
    </lineage>
</organism>